<protein>
    <submittedName>
        <fullName evidence="2">Uncharacterized protein</fullName>
    </submittedName>
</protein>
<organism evidence="2 3">
    <name type="scientific">Silurus meridionalis</name>
    <name type="common">Southern catfish</name>
    <name type="synonym">Silurus soldatovi meridionalis</name>
    <dbReference type="NCBI Taxonomy" id="175797"/>
    <lineage>
        <taxon>Eukaryota</taxon>
        <taxon>Metazoa</taxon>
        <taxon>Chordata</taxon>
        <taxon>Craniata</taxon>
        <taxon>Vertebrata</taxon>
        <taxon>Euteleostomi</taxon>
        <taxon>Actinopterygii</taxon>
        <taxon>Neopterygii</taxon>
        <taxon>Teleostei</taxon>
        <taxon>Ostariophysi</taxon>
        <taxon>Siluriformes</taxon>
        <taxon>Siluridae</taxon>
        <taxon>Silurus</taxon>
    </lineage>
</organism>
<evidence type="ECO:0000313" key="2">
    <source>
        <dbReference type="EMBL" id="KAF7688294.1"/>
    </source>
</evidence>
<dbReference type="OrthoDB" id="8943878at2759"/>
<accession>A0A8T0AB68</accession>
<proteinExistence type="predicted"/>
<reference evidence="2" key="1">
    <citation type="submission" date="2020-08" db="EMBL/GenBank/DDBJ databases">
        <title>Chromosome-level assembly of Southern catfish (Silurus meridionalis) provides insights into visual adaptation to the nocturnal and benthic lifestyles.</title>
        <authorList>
            <person name="Zhang Y."/>
            <person name="Wang D."/>
            <person name="Peng Z."/>
        </authorList>
    </citation>
    <scope>NUCLEOTIDE SEQUENCE</scope>
    <source>
        <strain evidence="2">SWU-2019-XX</strain>
        <tissue evidence="2">Muscle</tissue>
    </source>
</reference>
<keyword evidence="1" id="KW-1133">Transmembrane helix</keyword>
<sequence length="159" mass="17834">MSSGLRTPSSAVYPNNTDGDGISRDVVYECKVFNISILAVSVCVLTVTAVMCCVSYVKRWRQRKRACEYESDVACDLQEGLQVNLKAVQRSQSLCNLRSLFRQESLRKDDSSIYCIYTNPLPVTEDGEEDFTNTTDATRTLNDPKDAIVLDPLTFVMQL</sequence>
<evidence type="ECO:0000256" key="1">
    <source>
        <dbReference type="SAM" id="Phobius"/>
    </source>
</evidence>
<keyword evidence="1" id="KW-0812">Transmembrane</keyword>
<feature type="transmembrane region" description="Helical" evidence="1">
    <location>
        <begin position="33"/>
        <end position="57"/>
    </location>
</feature>
<name>A0A8T0AB68_SILME</name>
<evidence type="ECO:0000313" key="3">
    <source>
        <dbReference type="Proteomes" id="UP000606274"/>
    </source>
</evidence>
<dbReference type="Proteomes" id="UP000606274">
    <property type="component" value="Unassembled WGS sequence"/>
</dbReference>
<dbReference type="EMBL" id="JABFDY010000026">
    <property type="protein sequence ID" value="KAF7688294.1"/>
    <property type="molecule type" value="Genomic_DNA"/>
</dbReference>
<comment type="caution">
    <text evidence="2">The sequence shown here is derived from an EMBL/GenBank/DDBJ whole genome shotgun (WGS) entry which is preliminary data.</text>
</comment>
<gene>
    <name evidence="2" type="ORF">HF521_014300</name>
</gene>
<keyword evidence="1" id="KW-0472">Membrane</keyword>
<keyword evidence="3" id="KW-1185">Reference proteome</keyword>
<dbReference type="AlphaFoldDB" id="A0A8T0AB68"/>